<keyword evidence="4" id="KW-1185">Reference proteome</keyword>
<name>A0A2P5F9Q0_TREOI</name>
<evidence type="ECO:0000259" key="2">
    <source>
        <dbReference type="Pfam" id="PF05678"/>
    </source>
</evidence>
<protein>
    <submittedName>
        <fullName evidence="3">VQ motif containing protein</fullName>
    </submittedName>
</protein>
<dbReference type="InterPro" id="IPR008889">
    <property type="entry name" value="VQ"/>
</dbReference>
<feature type="region of interest" description="Disordered" evidence="1">
    <location>
        <begin position="100"/>
        <end position="139"/>
    </location>
</feature>
<proteinExistence type="predicted"/>
<dbReference type="OrthoDB" id="1107767at2759"/>
<dbReference type="PANTHER" id="PTHR33143">
    <property type="entry name" value="F16F4.1 PROTEIN-RELATED"/>
    <property type="match status" value="1"/>
</dbReference>
<accession>A0A2P5F9Q0</accession>
<organism evidence="3 4">
    <name type="scientific">Trema orientale</name>
    <name type="common">Charcoal tree</name>
    <name type="synonym">Celtis orientalis</name>
    <dbReference type="NCBI Taxonomy" id="63057"/>
    <lineage>
        <taxon>Eukaryota</taxon>
        <taxon>Viridiplantae</taxon>
        <taxon>Streptophyta</taxon>
        <taxon>Embryophyta</taxon>
        <taxon>Tracheophyta</taxon>
        <taxon>Spermatophyta</taxon>
        <taxon>Magnoliopsida</taxon>
        <taxon>eudicotyledons</taxon>
        <taxon>Gunneridae</taxon>
        <taxon>Pentapetalae</taxon>
        <taxon>rosids</taxon>
        <taxon>fabids</taxon>
        <taxon>Rosales</taxon>
        <taxon>Cannabaceae</taxon>
        <taxon>Trema</taxon>
    </lineage>
</organism>
<dbReference type="EMBL" id="JXTC01000051">
    <property type="protein sequence ID" value="PON94510.1"/>
    <property type="molecule type" value="Genomic_DNA"/>
</dbReference>
<evidence type="ECO:0000313" key="3">
    <source>
        <dbReference type="EMBL" id="PON94510.1"/>
    </source>
</evidence>
<dbReference type="Proteomes" id="UP000237000">
    <property type="component" value="Unassembled WGS sequence"/>
</dbReference>
<sequence length="254" mass="27191">MSPPQFHANNRNASNIPAGFSPPPLKINRNSHSIKKSSSLSSSSSSSPPLASGFARSTAAKPPHQQQQRHPVIIYTHSPKVIHTHPRDFMALVQKLTGLSRPEDDDGNTNIAAKPESGNNSSSSSSLPAAAAAEDHKNNNNIGSKVAVAANNDDNESSSVITEEYGSSSCNLGDGQVNSCSAHHQPNNPCNMTTNNHVPVFGSNSADFYGSNINQAFYSYNNDPYNNLFSGMRTSVPSSSSAVMLEELNEFREY</sequence>
<dbReference type="InParanoid" id="A0A2P5F9Q0"/>
<comment type="caution">
    <text evidence="3">The sequence shown here is derived from an EMBL/GenBank/DDBJ whole genome shotgun (WGS) entry which is preliminary data.</text>
</comment>
<evidence type="ECO:0000256" key="1">
    <source>
        <dbReference type="SAM" id="MobiDB-lite"/>
    </source>
</evidence>
<dbReference type="AlphaFoldDB" id="A0A2P5F9Q0"/>
<feature type="compositionally biased region" description="Low complexity" evidence="1">
    <location>
        <begin position="36"/>
        <end position="52"/>
    </location>
</feature>
<dbReference type="Pfam" id="PF05678">
    <property type="entry name" value="VQ"/>
    <property type="match status" value="1"/>
</dbReference>
<dbReference type="GO" id="GO:0005634">
    <property type="term" value="C:nucleus"/>
    <property type="evidence" value="ECO:0007669"/>
    <property type="project" value="TreeGrafter"/>
</dbReference>
<feature type="domain" description="VQ" evidence="2">
    <location>
        <begin position="76"/>
        <end position="100"/>
    </location>
</feature>
<feature type="compositionally biased region" description="Low complexity" evidence="1">
    <location>
        <begin position="121"/>
        <end position="132"/>
    </location>
</feature>
<dbReference type="STRING" id="63057.A0A2P5F9Q0"/>
<dbReference type="InterPro" id="IPR039607">
    <property type="entry name" value="VQ_8/17/18/20/21/25"/>
</dbReference>
<gene>
    <name evidence="3" type="ORF">TorRG33x02_097570</name>
</gene>
<feature type="region of interest" description="Disordered" evidence="1">
    <location>
        <begin position="1"/>
        <end position="68"/>
    </location>
</feature>
<evidence type="ECO:0000313" key="4">
    <source>
        <dbReference type="Proteomes" id="UP000237000"/>
    </source>
</evidence>
<dbReference type="PANTHER" id="PTHR33143:SF4">
    <property type="entry name" value="VQ DOMAIN-CONTAINING PROTEIN"/>
    <property type="match status" value="1"/>
</dbReference>
<reference evidence="4" key="1">
    <citation type="submission" date="2016-06" db="EMBL/GenBank/DDBJ databases">
        <title>Parallel loss of symbiosis genes in relatives of nitrogen-fixing non-legume Parasponia.</title>
        <authorList>
            <person name="Van Velzen R."/>
            <person name="Holmer R."/>
            <person name="Bu F."/>
            <person name="Rutten L."/>
            <person name="Van Zeijl A."/>
            <person name="Liu W."/>
            <person name="Santuari L."/>
            <person name="Cao Q."/>
            <person name="Sharma T."/>
            <person name="Shen D."/>
            <person name="Roswanjaya Y."/>
            <person name="Wardhani T."/>
            <person name="Kalhor M.S."/>
            <person name="Jansen J."/>
            <person name="Van den Hoogen J."/>
            <person name="Gungor B."/>
            <person name="Hartog M."/>
            <person name="Hontelez J."/>
            <person name="Verver J."/>
            <person name="Yang W.-C."/>
            <person name="Schijlen E."/>
            <person name="Repin R."/>
            <person name="Schilthuizen M."/>
            <person name="Schranz E."/>
            <person name="Heidstra R."/>
            <person name="Miyata K."/>
            <person name="Fedorova E."/>
            <person name="Kohlen W."/>
            <person name="Bisseling T."/>
            <person name="Smit S."/>
            <person name="Geurts R."/>
        </authorList>
    </citation>
    <scope>NUCLEOTIDE SEQUENCE [LARGE SCALE GENOMIC DNA]</scope>
    <source>
        <strain evidence="4">cv. RG33-2</strain>
    </source>
</reference>